<sequence>MIICKKNCERGITIAENSLVLAV</sequence>
<dbReference type="AlphaFoldDB" id="A0A0E9UJV7"/>
<name>A0A0E9UJV7_ANGAN</name>
<protein>
    <submittedName>
        <fullName evidence="1">Uncharacterized protein</fullName>
    </submittedName>
</protein>
<reference evidence="1" key="1">
    <citation type="submission" date="2014-11" db="EMBL/GenBank/DDBJ databases">
        <authorList>
            <person name="Amaro Gonzalez C."/>
        </authorList>
    </citation>
    <scope>NUCLEOTIDE SEQUENCE</scope>
</reference>
<proteinExistence type="predicted"/>
<organism evidence="1">
    <name type="scientific">Anguilla anguilla</name>
    <name type="common">European freshwater eel</name>
    <name type="synonym">Muraena anguilla</name>
    <dbReference type="NCBI Taxonomy" id="7936"/>
    <lineage>
        <taxon>Eukaryota</taxon>
        <taxon>Metazoa</taxon>
        <taxon>Chordata</taxon>
        <taxon>Craniata</taxon>
        <taxon>Vertebrata</taxon>
        <taxon>Euteleostomi</taxon>
        <taxon>Actinopterygii</taxon>
        <taxon>Neopterygii</taxon>
        <taxon>Teleostei</taxon>
        <taxon>Anguilliformes</taxon>
        <taxon>Anguillidae</taxon>
        <taxon>Anguilla</taxon>
    </lineage>
</organism>
<dbReference type="EMBL" id="GBXM01042428">
    <property type="protein sequence ID" value="JAH66149.1"/>
    <property type="molecule type" value="Transcribed_RNA"/>
</dbReference>
<reference evidence="1" key="2">
    <citation type="journal article" date="2015" name="Fish Shellfish Immunol.">
        <title>Early steps in the European eel (Anguilla anguilla)-Vibrio vulnificus interaction in the gills: Role of the RtxA13 toxin.</title>
        <authorList>
            <person name="Callol A."/>
            <person name="Pajuelo D."/>
            <person name="Ebbesson L."/>
            <person name="Teles M."/>
            <person name="MacKenzie S."/>
            <person name="Amaro C."/>
        </authorList>
    </citation>
    <scope>NUCLEOTIDE SEQUENCE</scope>
</reference>
<evidence type="ECO:0000313" key="1">
    <source>
        <dbReference type="EMBL" id="JAH66149.1"/>
    </source>
</evidence>
<accession>A0A0E9UJV7</accession>